<keyword evidence="2" id="KW-1185">Reference proteome</keyword>
<reference evidence="1" key="1">
    <citation type="submission" date="2020-12" db="EMBL/GenBank/DDBJ databases">
        <title>Methylobrevis albus sp. nov., isolated from fresh water lack sediment.</title>
        <authorList>
            <person name="Zou Q."/>
        </authorList>
    </citation>
    <scope>NUCLEOTIDE SEQUENCE</scope>
    <source>
        <strain evidence="1">L22</strain>
    </source>
</reference>
<gene>
    <name evidence="1" type="ORF">I5731_03670</name>
</gene>
<dbReference type="SUPFAM" id="SSF53474">
    <property type="entry name" value="alpha/beta-Hydrolases"/>
    <property type="match status" value="1"/>
</dbReference>
<dbReference type="Pfam" id="PF06821">
    <property type="entry name" value="Ser_hydrolase"/>
    <property type="match status" value="1"/>
</dbReference>
<dbReference type="RefSeq" id="WP_197310002.1">
    <property type="nucleotide sequence ID" value="NZ_JADZLT010000040.1"/>
</dbReference>
<accession>A0A931I090</accession>
<dbReference type="EMBL" id="JADZLT010000040">
    <property type="protein sequence ID" value="MBH0236913.1"/>
    <property type="molecule type" value="Genomic_DNA"/>
</dbReference>
<evidence type="ECO:0000313" key="1">
    <source>
        <dbReference type="EMBL" id="MBH0236913.1"/>
    </source>
</evidence>
<dbReference type="Gene3D" id="3.40.50.1820">
    <property type="entry name" value="alpha/beta hydrolase"/>
    <property type="match status" value="1"/>
</dbReference>
<keyword evidence="1" id="KW-0378">Hydrolase</keyword>
<dbReference type="InterPro" id="IPR010662">
    <property type="entry name" value="RBBP9/YdeN"/>
</dbReference>
<dbReference type="InterPro" id="IPR029058">
    <property type="entry name" value="AB_hydrolase_fold"/>
</dbReference>
<sequence>MKSSDLDILIIPGLGNSGPEHWQTRWERKLKTARRVEQASWDWPDRDDWVERIVAEVARSTRPVFLVAHSLGVVALANAAPRLLTEGDARVVGAFLVAPPDTGRADMPPAVGASFGPPPREPLPFPSMLIASSTDPWCDYAVADDLAAAWGSVIVDAGDAGHINTESGHGPWPEGLTRLATLLARI</sequence>
<organism evidence="1 2">
    <name type="scientific">Methylobrevis albus</name>
    <dbReference type="NCBI Taxonomy" id="2793297"/>
    <lineage>
        <taxon>Bacteria</taxon>
        <taxon>Pseudomonadati</taxon>
        <taxon>Pseudomonadota</taxon>
        <taxon>Alphaproteobacteria</taxon>
        <taxon>Hyphomicrobiales</taxon>
        <taxon>Pleomorphomonadaceae</taxon>
        <taxon>Methylobrevis</taxon>
    </lineage>
</organism>
<protein>
    <submittedName>
        <fullName evidence="1">Serine hydrolase family protein</fullName>
    </submittedName>
</protein>
<dbReference type="Proteomes" id="UP000631694">
    <property type="component" value="Unassembled WGS sequence"/>
</dbReference>
<dbReference type="AlphaFoldDB" id="A0A931I090"/>
<proteinExistence type="predicted"/>
<name>A0A931I090_9HYPH</name>
<comment type="caution">
    <text evidence="1">The sequence shown here is derived from an EMBL/GenBank/DDBJ whole genome shotgun (WGS) entry which is preliminary data.</text>
</comment>
<evidence type="ECO:0000313" key="2">
    <source>
        <dbReference type="Proteomes" id="UP000631694"/>
    </source>
</evidence>
<dbReference type="GO" id="GO:0016787">
    <property type="term" value="F:hydrolase activity"/>
    <property type="evidence" value="ECO:0007669"/>
    <property type="project" value="UniProtKB-KW"/>
</dbReference>